<reference evidence="1 2" key="1">
    <citation type="submission" date="2015-06" db="EMBL/GenBank/DDBJ databases">
        <title>Expansion of signal transduction pathways in fungi by whole-genome duplication.</title>
        <authorList>
            <consortium name="DOE Joint Genome Institute"/>
            <person name="Corrochano L.M."/>
            <person name="Kuo A."/>
            <person name="Marcet-Houben M."/>
            <person name="Polaino S."/>
            <person name="Salamov A."/>
            <person name="Villalobos J.M."/>
            <person name="Alvarez M.I."/>
            <person name="Avalos J."/>
            <person name="Benito E.P."/>
            <person name="Benoit I."/>
            <person name="Burger G."/>
            <person name="Camino L.P."/>
            <person name="Canovas D."/>
            <person name="Cerda-Olmedo E."/>
            <person name="Cheng J.-F."/>
            <person name="Dominguez A."/>
            <person name="Elias M."/>
            <person name="Eslava A.P."/>
            <person name="Glaser F."/>
            <person name="Grimwood J."/>
            <person name="Gutierrez G."/>
            <person name="Heitman J."/>
            <person name="Henrissat B."/>
            <person name="Iturriaga E.A."/>
            <person name="Lang B.F."/>
            <person name="Lavin J.L."/>
            <person name="Lee S."/>
            <person name="Li W."/>
            <person name="Lindquist E."/>
            <person name="Lopez-Garcia S."/>
            <person name="Luque E.M."/>
            <person name="Marcos A.T."/>
            <person name="Martin J."/>
            <person name="Mccluskey K."/>
            <person name="Medina H.R."/>
            <person name="Miralles-Duran A."/>
            <person name="Miyazaki A."/>
            <person name="Munoz-Torres E."/>
            <person name="Oguiza J.A."/>
            <person name="Ohm R."/>
            <person name="Olmedo M."/>
            <person name="Orejas M."/>
            <person name="Ortiz-Castellanos L."/>
            <person name="Pisabarro A.G."/>
            <person name="Rodriguez-Romero J."/>
            <person name="Ruiz-Herrera J."/>
            <person name="Ruiz-Vazquez R."/>
            <person name="Sanz C."/>
            <person name="Schackwitz W."/>
            <person name="Schmutz J."/>
            <person name="Shahriari M."/>
            <person name="Shelest E."/>
            <person name="Silva-Franco F."/>
            <person name="Soanes D."/>
            <person name="Syed K."/>
            <person name="Tagua V.G."/>
            <person name="Talbot N.J."/>
            <person name="Thon M."/>
            <person name="De Vries R.P."/>
            <person name="Wiebenga A."/>
            <person name="Yadav J.S."/>
            <person name="Braun E.L."/>
            <person name="Baker S."/>
            <person name="Garre V."/>
            <person name="Horwitz B."/>
            <person name="Torres-Martinez S."/>
            <person name="Idnurm A."/>
            <person name="Herrera-Estrella A."/>
            <person name="Gabaldon T."/>
            <person name="Grigoriev I.V."/>
        </authorList>
    </citation>
    <scope>NUCLEOTIDE SEQUENCE [LARGE SCALE GENOMIC DNA]</scope>
    <source>
        <strain evidence="1 2">CBS 277.49</strain>
    </source>
</reference>
<dbReference type="AlphaFoldDB" id="A0A168NQT5"/>
<comment type="caution">
    <text evidence="1">The sequence shown here is derived from an EMBL/GenBank/DDBJ whole genome shotgun (WGS) entry which is preliminary data.</text>
</comment>
<evidence type="ECO:0008006" key="3">
    <source>
        <dbReference type="Google" id="ProtNLM"/>
    </source>
</evidence>
<dbReference type="Proteomes" id="UP000077051">
    <property type="component" value="Unassembled WGS sequence"/>
</dbReference>
<sequence length="607" mass="70342">MGTLNTLPCEIQWLILQHVDSTKQLGECRRVSKIWDDQAEYAMFSRQLRITPNNSRSMYMHLVKKPSRANLIKYIHLECHYFSEFTLLLLRLAITPSIERIASNVRQLDIRFYQTLAEIAGSFGVKLERLKSVPWPVNFTDTHYRTALLLKDSLEEMIIPPNIDDRPDEISKHLGEFKCLSKLQVDCVFDNLPQVESIFRGAGNLMQVGLRNCYFDNWNVWPYQERIRWMKQHVQVKDNPITLNALDEQNLGISLIEYFLFKYPHIKQFYYIANEFGDMGFEQEVDLDVEIDRQACLLISKIPSYALDLSLDYAWRTHYGSFAGDKNVFHLHYGDAFELSRYKISSIVDQNGKRSTEFEFSNGVIFEEGGFDTHTIPFLNEIGTFTTHMHMNFDVFDEGIDSISTVESKVFFKSLEVFKRLEEMSFVSSNILVSVNINLSSQYSKRRLNTLKILGTQIQPAMFHTLDQLFHTISTLTLSCCLITKDQTNTICIHMPSTALGRLILTTELDSAASPYYRYYFRDTISLITNDTYLMTNLQRGVTLYFKLSHFLSNVRQISFAEYFSRPRQANAFSIYCQLLASIELNLGGVYTTIDVQKYSEALAVVF</sequence>
<gene>
    <name evidence="1" type="ORF">MUCCIDRAFT_107181</name>
</gene>
<evidence type="ECO:0000313" key="1">
    <source>
        <dbReference type="EMBL" id="OAD06605.1"/>
    </source>
</evidence>
<dbReference type="VEuPathDB" id="FungiDB:MUCCIDRAFT_107181"/>
<dbReference type="SUPFAM" id="SSF81383">
    <property type="entry name" value="F-box domain"/>
    <property type="match status" value="1"/>
</dbReference>
<evidence type="ECO:0000313" key="2">
    <source>
        <dbReference type="Proteomes" id="UP000077051"/>
    </source>
</evidence>
<dbReference type="InterPro" id="IPR036047">
    <property type="entry name" value="F-box-like_dom_sf"/>
</dbReference>
<organism evidence="1 2">
    <name type="scientific">Mucor lusitanicus CBS 277.49</name>
    <dbReference type="NCBI Taxonomy" id="747725"/>
    <lineage>
        <taxon>Eukaryota</taxon>
        <taxon>Fungi</taxon>
        <taxon>Fungi incertae sedis</taxon>
        <taxon>Mucoromycota</taxon>
        <taxon>Mucoromycotina</taxon>
        <taxon>Mucoromycetes</taxon>
        <taxon>Mucorales</taxon>
        <taxon>Mucorineae</taxon>
        <taxon>Mucoraceae</taxon>
        <taxon>Mucor</taxon>
    </lineage>
</organism>
<proteinExistence type="predicted"/>
<protein>
    <recommendedName>
        <fullName evidence="3">F-box domain-containing protein</fullName>
    </recommendedName>
</protein>
<dbReference type="EMBL" id="AMYB01000002">
    <property type="protein sequence ID" value="OAD06605.1"/>
    <property type="molecule type" value="Genomic_DNA"/>
</dbReference>
<keyword evidence="2" id="KW-1185">Reference proteome</keyword>
<accession>A0A168NQT5</accession>
<name>A0A168NQT5_MUCCL</name>